<comment type="caution">
    <text evidence="1">The sequence shown here is derived from an EMBL/GenBank/DDBJ whole genome shotgun (WGS) entry which is preliminary data.</text>
</comment>
<evidence type="ECO:0000313" key="2">
    <source>
        <dbReference type="Proteomes" id="UP001322138"/>
    </source>
</evidence>
<accession>A0ABR0FE78</accession>
<dbReference type="RefSeq" id="XP_062731247.1">
    <property type="nucleotide sequence ID" value="XM_062872869.1"/>
</dbReference>
<organism evidence="1 2">
    <name type="scientific">Podospora bellae-mahoneyi</name>
    <dbReference type="NCBI Taxonomy" id="2093777"/>
    <lineage>
        <taxon>Eukaryota</taxon>
        <taxon>Fungi</taxon>
        <taxon>Dikarya</taxon>
        <taxon>Ascomycota</taxon>
        <taxon>Pezizomycotina</taxon>
        <taxon>Sordariomycetes</taxon>
        <taxon>Sordariomycetidae</taxon>
        <taxon>Sordariales</taxon>
        <taxon>Podosporaceae</taxon>
        <taxon>Podospora</taxon>
    </lineage>
</organism>
<gene>
    <name evidence="1" type="ORF">QC761_0082790</name>
</gene>
<dbReference type="EMBL" id="JAFFGZ010000007">
    <property type="protein sequence ID" value="KAK4642271.1"/>
    <property type="molecule type" value="Genomic_DNA"/>
</dbReference>
<dbReference type="Proteomes" id="UP001322138">
    <property type="component" value="Unassembled WGS sequence"/>
</dbReference>
<sequence length="88" mass="10426">MFRRIRNRLLRRPPIEPEPALLDDEEPAWAFIRNMIRQRVIIIAMRLGCDMNNVPNVVAAMQIADIFFDIVRLRANQLGYERPLWVPI</sequence>
<dbReference type="GeneID" id="87892186"/>
<evidence type="ECO:0000313" key="1">
    <source>
        <dbReference type="EMBL" id="KAK4642271.1"/>
    </source>
</evidence>
<keyword evidence="2" id="KW-1185">Reference proteome</keyword>
<proteinExistence type="predicted"/>
<reference evidence="1 2" key="1">
    <citation type="journal article" date="2023" name="bioRxiv">
        <title>High-quality genome assemblies of four members of thePodospora anserinaspecies complex.</title>
        <authorList>
            <person name="Ament-Velasquez S.L."/>
            <person name="Vogan A.A."/>
            <person name="Wallerman O."/>
            <person name="Hartmann F."/>
            <person name="Gautier V."/>
            <person name="Silar P."/>
            <person name="Giraud T."/>
            <person name="Johannesson H."/>
        </authorList>
    </citation>
    <scope>NUCLEOTIDE SEQUENCE [LARGE SCALE GENOMIC DNA]</scope>
    <source>
        <strain evidence="1 2">CBS 112042</strain>
    </source>
</reference>
<name>A0ABR0FE78_9PEZI</name>
<protein>
    <submittedName>
        <fullName evidence="1">Uncharacterized protein</fullName>
    </submittedName>
</protein>